<keyword evidence="2" id="KW-1185">Reference proteome</keyword>
<gene>
    <name evidence="1" type="ORF">E2C01_047199</name>
</gene>
<evidence type="ECO:0000313" key="2">
    <source>
        <dbReference type="Proteomes" id="UP000324222"/>
    </source>
</evidence>
<organism evidence="1 2">
    <name type="scientific">Portunus trituberculatus</name>
    <name type="common">Swimming crab</name>
    <name type="synonym">Neptunus trituberculatus</name>
    <dbReference type="NCBI Taxonomy" id="210409"/>
    <lineage>
        <taxon>Eukaryota</taxon>
        <taxon>Metazoa</taxon>
        <taxon>Ecdysozoa</taxon>
        <taxon>Arthropoda</taxon>
        <taxon>Crustacea</taxon>
        <taxon>Multicrustacea</taxon>
        <taxon>Malacostraca</taxon>
        <taxon>Eumalacostraca</taxon>
        <taxon>Eucarida</taxon>
        <taxon>Decapoda</taxon>
        <taxon>Pleocyemata</taxon>
        <taxon>Brachyura</taxon>
        <taxon>Eubrachyura</taxon>
        <taxon>Portunoidea</taxon>
        <taxon>Portunidae</taxon>
        <taxon>Portuninae</taxon>
        <taxon>Portunus</taxon>
    </lineage>
</organism>
<dbReference type="AlphaFoldDB" id="A0A5B7FZT1"/>
<name>A0A5B7FZT1_PORTR</name>
<reference evidence="1 2" key="1">
    <citation type="submission" date="2019-05" db="EMBL/GenBank/DDBJ databases">
        <title>Another draft genome of Portunus trituberculatus and its Hox gene families provides insights of decapod evolution.</title>
        <authorList>
            <person name="Jeong J.-H."/>
            <person name="Song I."/>
            <person name="Kim S."/>
            <person name="Choi T."/>
            <person name="Kim D."/>
            <person name="Ryu S."/>
            <person name="Kim W."/>
        </authorList>
    </citation>
    <scope>NUCLEOTIDE SEQUENCE [LARGE SCALE GENOMIC DNA]</scope>
    <source>
        <tissue evidence="1">Muscle</tissue>
    </source>
</reference>
<protein>
    <submittedName>
        <fullName evidence="1">Uncharacterized protein</fullName>
    </submittedName>
</protein>
<dbReference type="Proteomes" id="UP000324222">
    <property type="component" value="Unassembled WGS sequence"/>
</dbReference>
<proteinExistence type="predicted"/>
<accession>A0A5B7FZT1</accession>
<sequence>MTQCPGHNTDSSATRRASCRLCQERRGGGERPDPASTEFPALLLLCWMSADSAGVHHSLLERGSGNRSHHALHDR</sequence>
<comment type="caution">
    <text evidence="1">The sequence shown here is derived from an EMBL/GenBank/DDBJ whole genome shotgun (WGS) entry which is preliminary data.</text>
</comment>
<dbReference type="EMBL" id="VSRR010011528">
    <property type="protein sequence ID" value="MPC53310.1"/>
    <property type="molecule type" value="Genomic_DNA"/>
</dbReference>
<evidence type="ECO:0000313" key="1">
    <source>
        <dbReference type="EMBL" id="MPC53310.1"/>
    </source>
</evidence>